<dbReference type="GO" id="GO:0032299">
    <property type="term" value="C:ribonuclease H2 complex"/>
    <property type="evidence" value="ECO:0007669"/>
    <property type="project" value="InterPro"/>
</dbReference>
<dbReference type="VEuPathDB" id="FungiDB:F4678DRAFT_208725"/>
<dbReference type="PANTHER" id="PTHR13383:SF11">
    <property type="entry name" value="RIBONUCLEASE H2 SUBUNIT B"/>
    <property type="match status" value="1"/>
</dbReference>
<evidence type="ECO:0000259" key="7">
    <source>
        <dbReference type="Pfam" id="PF09468"/>
    </source>
</evidence>
<dbReference type="InterPro" id="IPR019024">
    <property type="entry name" value="RNase_H2_suB_wHTH"/>
</dbReference>
<evidence type="ECO:0000256" key="3">
    <source>
        <dbReference type="ARBA" id="ARBA00023242"/>
    </source>
</evidence>
<evidence type="ECO:0000256" key="5">
    <source>
        <dbReference type="ARBA" id="ARBA00033464"/>
    </source>
</evidence>
<proteinExistence type="predicted"/>
<dbReference type="Gene3D" id="1.10.20.120">
    <property type="match status" value="1"/>
</dbReference>
<evidence type="ECO:0000256" key="2">
    <source>
        <dbReference type="ARBA" id="ARBA00019062"/>
    </source>
</evidence>
<feature type="compositionally biased region" description="Polar residues" evidence="6">
    <location>
        <begin position="7"/>
        <end position="35"/>
    </location>
</feature>
<evidence type="ECO:0000256" key="6">
    <source>
        <dbReference type="SAM" id="MobiDB-lite"/>
    </source>
</evidence>
<keyword evidence="10" id="KW-1185">Reference proteome</keyword>
<feature type="domain" description="Rnh202 triple barrel" evidence="8">
    <location>
        <begin position="43"/>
        <end position="137"/>
    </location>
</feature>
<gene>
    <name evidence="9" type="ORF">NPX13_g8670</name>
</gene>
<organism evidence="9 10">
    <name type="scientific">Xylaria arbuscula</name>
    <dbReference type="NCBI Taxonomy" id="114810"/>
    <lineage>
        <taxon>Eukaryota</taxon>
        <taxon>Fungi</taxon>
        <taxon>Dikarya</taxon>
        <taxon>Ascomycota</taxon>
        <taxon>Pezizomycotina</taxon>
        <taxon>Sordariomycetes</taxon>
        <taxon>Xylariomycetidae</taxon>
        <taxon>Xylariales</taxon>
        <taxon>Xylariaceae</taxon>
        <taxon>Xylaria</taxon>
    </lineage>
</organism>
<feature type="domain" description="Ribonuclease H2 subunit B wHTH" evidence="7">
    <location>
        <begin position="140"/>
        <end position="258"/>
    </location>
</feature>
<dbReference type="Pfam" id="PF09468">
    <property type="entry name" value="RNase_H2-Ydr279"/>
    <property type="match status" value="1"/>
</dbReference>
<dbReference type="EMBL" id="JANPWZ010001947">
    <property type="protein sequence ID" value="KAJ3562155.1"/>
    <property type="molecule type" value="Genomic_DNA"/>
</dbReference>
<evidence type="ECO:0000256" key="4">
    <source>
        <dbReference type="ARBA" id="ARBA00024778"/>
    </source>
</evidence>
<keyword evidence="3" id="KW-0539">Nucleus</keyword>
<dbReference type="CDD" id="cd09270">
    <property type="entry name" value="RNase_H2-B"/>
    <property type="match status" value="1"/>
</dbReference>
<evidence type="ECO:0000313" key="10">
    <source>
        <dbReference type="Proteomes" id="UP001148614"/>
    </source>
</evidence>
<evidence type="ECO:0000313" key="9">
    <source>
        <dbReference type="EMBL" id="KAJ3562155.1"/>
    </source>
</evidence>
<comment type="caution">
    <text evidence="9">The sequence shown here is derived from an EMBL/GenBank/DDBJ whole genome shotgun (WGS) entry which is preliminary data.</text>
</comment>
<comment type="function">
    <text evidence="4">Non catalytic subunit of RNase H2, an endonuclease that specifically degrades the RNA of RNA:DNA hybrids. Participates in DNA replication, possibly by mediating the removal of lagging-strand Okazaki fragment RNA primers during DNA replication. Mediates the excision of single ribonucleotides from DNA:RNA duplexes.</text>
</comment>
<evidence type="ECO:0000259" key="8">
    <source>
        <dbReference type="Pfam" id="PF17745"/>
    </source>
</evidence>
<sequence>MARTRASKGSDSTAKADNSAATSASKSRYTISQPSQNPPKVFILPKKATDDARIVSLLHPRYAKPTRYLVCPTTGFYEFTRIAAPKSTPRSWLIQTNDEKHEGADGDTCSKPAGKDADSFGTYVTNGAELFVATPIDPLFLVLPTLLDPSSKSKKRRYISGDDHFERIEEESPHLWEILRWGEGRIRELLEARLGAVCETVEAGDERMFRFSEDKLTSEILGKARRMSARPLPQSMEEKFVVKPLEAPMLGLKREASTITATAPR</sequence>
<dbReference type="GO" id="GO:0006401">
    <property type="term" value="P:RNA catabolic process"/>
    <property type="evidence" value="ECO:0007669"/>
    <property type="project" value="TreeGrafter"/>
</dbReference>
<dbReference type="Pfam" id="PF17745">
    <property type="entry name" value="Ydr279_N"/>
    <property type="match status" value="1"/>
</dbReference>
<accession>A0A9W8N8H2</accession>
<dbReference type="Proteomes" id="UP001148614">
    <property type="component" value="Unassembled WGS sequence"/>
</dbReference>
<name>A0A9W8N8H2_9PEZI</name>
<dbReference type="AlphaFoldDB" id="A0A9W8N8H2"/>
<protein>
    <recommendedName>
        <fullName evidence="2">Ribonuclease H2 subunit B</fullName>
    </recommendedName>
    <alternativeName>
        <fullName evidence="5">Ribonuclease HI subunit B</fullName>
    </alternativeName>
</protein>
<dbReference type="PANTHER" id="PTHR13383">
    <property type="entry name" value="RIBONUCLEASE H2 SUBUNIT B"/>
    <property type="match status" value="1"/>
</dbReference>
<dbReference type="InterPro" id="IPR040456">
    <property type="entry name" value="RNase_H2_suB"/>
</dbReference>
<evidence type="ECO:0000256" key="1">
    <source>
        <dbReference type="ARBA" id="ARBA00004123"/>
    </source>
</evidence>
<feature type="region of interest" description="Disordered" evidence="6">
    <location>
        <begin position="1"/>
        <end position="42"/>
    </location>
</feature>
<dbReference type="InterPro" id="IPR041195">
    <property type="entry name" value="Rnh202_N"/>
</dbReference>
<reference evidence="9" key="1">
    <citation type="submission" date="2022-07" db="EMBL/GenBank/DDBJ databases">
        <title>Genome Sequence of Xylaria arbuscula.</title>
        <authorList>
            <person name="Buettner E."/>
        </authorList>
    </citation>
    <scope>NUCLEOTIDE SEQUENCE</scope>
    <source>
        <strain evidence="9">VT107</strain>
    </source>
</reference>
<dbReference type="GO" id="GO:0005654">
    <property type="term" value="C:nucleoplasm"/>
    <property type="evidence" value="ECO:0007669"/>
    <property type="project" value="TreeGrafter"/>
</dbReference>
<comment type="subcellular location">
    <subcellularLocation>
        <location evidence="1">Nucleus</location>
    </subcellularLocation>
</comment>